<sequence length="125" mass="13644">MAEFNEPQAKATASVSSSGNPTPALSRVSKCPETLEGGKRSFSDGAVKSGDTKICLLIIDSISSLLTPMLGGKGSEVWTELEKENKAFFEAYTRERAECVLEMDAMGRVQKMLAETADRYRDEED</sequence>
<accession>A0A8K0I590</accession>
<dbReference type="Proteomes" id="UP000797356">
    <property type="component" value="Chromosome 4"/>
</dbReference>
<evidence type="ECO:0000256" key="1">
    <source>
        <dbReference type="SAM" id="MobiDB-lite"/>
    </source>
</evidence>
<comment type="caution">
    <text evidence="2">The sequence shown here is derived from an EMBL/GenBank/DDBJ whole genome shotgun (WGS) entry which is preliminary data.</text>
</comment>
<feature type="compositionally biased region" description="Polar residues" evidence="1">
    <location>
        <begin position="11"/>
        <end position="23"/>
    </location>
</feature>
<protein>
    <submittedName>
        <fullName evidence="2">Uncharacterized protein</fullName>
    </submittedName>
</protein>
<keyword evidence="3" id="KW-1185">Reference proteome</keyword>
<organism evidence="2 3">
    <name type="scientific">Cocos nucifera</name>
    <name type="common">Coconut palm</name>
    <dbReference type="NCBI Taxonomy" id="13894"/>
    <lineage>
        <taxon>Eukaryota</taxon>
        <taxon>Viridiplantae</taxon>
        <taxon>Streptophyta</taxon>
        <taxon>Embryophyta</taxon>
        <taxon>Tracheophyta</taxon>
        <taxon>Spermatophyta</taxon>
        <taxon>Magnoliopsida</taxon>
        <taxon>Liliopsida</taxon>
        <taxon>Arecaceae</taxon>
        <taxon>Arecoideae</taxon>
        <taxon>Cocoseae</taxon>
        <taxon>Attaleinae</taxon>
        <taxon>Cocos</taxon>
    </lineage>
</organism>
<dbReference type="EMBL" id="CM017875">
    <property type="protein sequence ID" value="KAG1337932.1"/>
    <property type="molecule type" value="Genomic_DNA"/>
</dbReference>
<evidence type="ECO:0000313" key="3">
    <source>
        <dbReference type="Proteomes" id="UP000797356"/>
    </source>
</evidence>
<dbReference type="AlphaFoldDB" id="A0A8K0I590"/>
<name>A0A8K0I590_COCNU</name>
<feature type="region of interest" description="Disordered" evidence="1">
    <location>
        <begin position="1"/>
        <end position="43"/>
    </location>
</feature>
<gene>
    <name evidence="2" type="ORF">COCNU_04G002380</name>
</gene>
<reference evidence="2" key="2">
    <citation type="submission" date="2019-07" db="EMBL/GenBank/DDBJ databases">
        <authorList>
            <person name="Yang Y."/>
            <person name="Bocs S."/>
            <person name="Baudouin L."/>
        </authorList>
    </citation>
    <scope>NUCLEOTIDE SEQUENCE</scope>
    <source>
        <tissue evidence="2">Spear leaf of Hainan Tall coconut</tissue>
    </source>
</reference>
<evidence type="ECO:0000313" key="2">
    <source>
        <dbReference type="EMBL" id="KAG1337932.1"/>
    </source>
</evidence>
<reference evidence="2" key="1">
    <citation type="journal article" date="2017" name="Gigascience">
        <title>The genome draft of coconut (Cocos nucifera).</title>
        <authorList>
            <person name="Xiao Y."/>
            <person name="Xu P."/>
            <person name="Fan H."/>
            <person name="Baudouin L."/>
            <person name="Xia W."/>
            <person name="Bocs S."/>
            <person name="Xu J."/>
            <person name="Li Q."/>
            <person name="Guo A."/>
            <person name="Zhou L."/>
            <person name="Li J."/>
            <person name="Wu Y."/>
            <person name="Ma Z."/>
            <person name="Armero A."/>
            <person name="Issali A.E."/>
            <person name="Liu N."/>
            <person name="Peng M."/>
            <person name="Yang Y."/>
        </authorList>
    </citation>
    <scope>NUCLEOTIDE SEQUENCE</scope>
    <source>
        <tissue evidence="2">Spear leaf of Hainan Tall coconut</tissue>
    </source>
</reference>
<proteinExistence type="predicted"/>